<keyword evidence="1" id="KW-0812">Transmembrane</keyword>
<dbReference type="RefSeq" id="WP_142978176.1">
    <property type="nucleotide sequence ID" value="NZ_RKLU01000001.1"/>
</dbReference>
<keyword evidence="2" id="KW-0378">Hydrolase</keyword>
<dbReference type="OrthoDB" id="241062at2157"/>
<dbReference type="Pfam" id="PF04307">
    <property type="entry name" value="YdjM"/>
    <property type="match status" value="1"/>
</dbReference>
<keyword evidence="1" id="KW-1133">Transmembrane helix</keyword>
<feature type="transmembrane region" description="Helical" evidence="1">
    <location>
        <begin position="95"/>
        <end position="114"/>
    </location>
</feature>
<name>A0A8J8PDE6_9EURY</name>
<keyword evidence="3" id="KW-1185">Reference proteome</keyword>
<dbReference type="EMBL" id="RKLU01000001">
    <property type="protein sequence ID" value="TQQ83270.1"/>
    <property type="molecule type" value="Genomic_DNA"/>
</dbReference>
<accession>A0A8J8PDE6</accession>
<keyword evidence="1" id="KW-0472">Membrane</keyword>
<feature type="transmembrane region" description="Helical" evidence="1">
    <location>
        <begin position="66"/>
        <end position="88"/>
    </location>
</feature>
<dbReference type="InterPro" id="IPR007404">
    <property type="entry name" value="YdjM-like"/>
</dbReference>
<sequence length="167" mass="18848">MPDLLTHALLAYTLAVVLSYRYEWLTPTFVTVCMMGAFIPDLTKIRILWPSWRVEQWLGIPFDWTALHTVGGTFVSVLIGVVVVPAAYRKRVFGLLAVGAGSHLVLDSLLAFPAGRMKFVLWPLTTYRPVFEGLFVSSDRWPLVVAAVLAALAWYLRYRHSPPAWDE</sequence>
<dbReference type="AlphaFoldDB" id="A0A8J8PDE6"/>
<dbReference type="Proteomes" id="UP000705823">
    <property type="component" value="Unassembled WGS sequence"/>
</dbReference>
<gene>
    <name evidence="2" type="ORF">EGH24_00240</name>
</gene>
<protein>
    <submittedName>
        <fullName evidence="2">Metal-dependent hydrolase</fullName>
    </submittedName>
</protein>
<proteinExistence type="predicted"/>
<evidence type="ECO:0000256" key="1">
    <source>
        <dbReference type="SAM" id="Phobius"/>
    </source>
</evidence>
<dbReference type="GO" id="GO:0016787">
    <property type="term" value="F:hydrolase activity"/>
    <property type="evidence" value="ECO:0007669"/>
    <property type="project" value="UniProtKB-KW"/>
</dbReference>
<feature type="transmembrane region" description="Helical" evidence="1">
    <location>
        <begin position="141"/>
        <end position="158"/>
    </location>
</feature>
<evidence type="ECO:0000313" key="2">
    <source>
        <dbReference type="EMBL" id="TQQ83270.1"/>
    </source>
</evidence>
<organism evidence="2 3">
    <name type="scientific">Halonotius terrestris</name>
    <dbReference type="NCBI Taxonomy" id="2487750"/>
    <lineage>
        <taxon>Archaea</taxon>
        <taxon>Methanobacteriati</taxon>
        <taxon>Methanobacteriota</taxon>
        <taxon>Stenosarchaea group</taxon>
        <taxon>Halobacteria</taxon>
        <taxon>Halobacteriales</taxon>
        <taxon>Haloferacaceae</taxon>
        <taxon>Halonotius</taxon>
    </lineage>
</organism>
<comment type="caution">
    <text evidence="2">The sequence shown here is derived from an EMBL/GenBank/DDBJ whole genome shotgun (WGS) entry which is preliminary data.</text>
</comment>
<evidence type="ECO:0000313" key="3">
    <source>
        <dbReference type="Proteomes" id="UP000705823"/>
    </source>
</evidence>
<reference evidence="2" key="1">
    <citation type="submission" date="2019-02" db="EMBL/GenBank/DDBJ databases">
        <title>Halonotius sp. a new haloarchaeum isolated from saline soil.</title>
        <authorList>
            <person name="Duran-Viseras A."/>
            <person name="Sanchez-Porro C."/>
            <person name="Ventosa A."/>
        </authorList>
    </citation>
    <scope>NUCLEOTIDE SEQUENCE</scope>
    <source>
        <strain evidence="2">F15B</strain>
    </source>
</reference>